<keyword evidence="1" id="KW-1185">Reference proteome</keyword>
<name>A0A7E4VBN9_PANRE</name>
<organism evidence="1 2">
    <name type="scientific">Panagrellus redivivus</name>
    <name type="common">Microworm</name>
    <dbReference type="NCBI Taxonomy" id="6233"/>
    <lineage>
        <taxon>Eukaryota</taxon>
        <taxon>Metazoa</taxon>
        <taxon>Ecdysozoa</taxon>
        <taxon>Nematoda</taxon>
        <taxon>Chromadorea</taxon>
        <taxon>Rhabditida</taxon>
        <taxon>Tylenchina</taxon>
        <taxon>Panagrolaimomorpha</taxon>
        <taxon>Panagrolaimoidea</taxon>
        <taxon>Panagrolaimidae</taxon>
        <taxon>Panagrellus</taxon>
    </lineage>
</organism>
<evidence type="ECO:0000313" key="1">
    <source>
        <dbReference type="Proteomes" id="UP000492821"/>
    </source>
</evidence>
<reference evidence="2" key="2">
    <citation type="submission" date="2020-10" db="UniProtKB">
        <authorList>
            <consortium name="WormBaseParasite"/>
        </authorList>
    </citation>
    <scope>IDENTIFICATION</scope>
</reference>
<protein>
    <submittedName>
        <fullName evidence="2">Alpha/beta hydrolase</fullName>
    </submittedName>
</protein>
<accession>A0A7E4VBN9</accession>
<dbReference type="AlphaFoldDB" id="A0A7E4VBN9"/>
<dbReference type="Proteomes" id="UP000492821">
    <property type="component" value="Unassembled WGS sequence"/>
</dbReference>
<dbReference type="WBParaSite" id="Pan_g18363.t1">
    <property type="protein sequence ID" value="Pan_g18363.t1"/>
    <property type="gene ID" value="Pan_g18363"/>
</dbReference>
<evidence type="ECO:0000313" key="2">
    <source>
        <dbReference type="WBParaSite" id="Pan_g18363.t1"/>
    </source>
</evidence>
<proteinExistence type="predicted"/>
<reference evidence="1" key="1">
    <citation type="journal article" date="2013" name="Genetics">
        <title>The draft genome and transcriptome of Panagrellus redivivus are shaped by the harsh demands of a free-living lifestyle.</title>
        <authorList>
            <person name="Srinivasan J."/>
            <person name="Dillman A.R."/>
            <person name="Macchietto M.G."/>
            <person name="Heikkinen L."/>
            <person name="Lakso M."/>
            <person name="Fracchia K.M."/>
            <person name="Antoshechkin I."/>
            <person name="Mortazavi A."/>
            <person name="Wong G."/>
            <person name="Sternberg P.W."/>
        </authorList>
    </citation>
    <scope>NUCLEOTIDE SEQUENCE [LARGE SCALE GENOMIC DNA]</scope>
    <source>
        <strain evidence="1">MT8872</strain>
    </source>
</reference>
<sequence length="75" mass="8753">MPFPLASLPYGFRQRLRELATPIEAFQLQTAAPHFCGFQPLVMLNRSGSNRRYIVDSLKSDSHFICPRRPEYQKR</sequence>